<evidence type="ECO:0000313" key="2">
    <source>
        <dbReference type="EMBL" id="KPA74285.1"/>
    </source>
</evidence>
<dbReference type="Proteomes" id="UP000037923">
    <property type="component" value="Unassembled WGS sequence"/>
</dbReference>
<dbReference type="AlphaFoldDB" id="A0A0M9FR05"/>
<dbReference type="RefSeq" id="XP_015652724.1">
    <property type="nucleotide sequence ID" value="XM_015808673.1"/>
</dbReference>
<feature type="compositionally biased region" description="Low complexity" evidence="1">
    <location>
        <begin position="129"/>
        <end position="141"/>
    </location>
</feature>
<protein>
    <submittedName>
        <fullName evidence="2">Uncharacterized protein</fullName>
    </submittedName>
</protein>
<evidence type="ECO:0000256" key="1">
    <source>
        <dbReference type="SAM" id="MobiDB-lite"/>
    </source>
</evidence>
<feature type="region of interest" description="Disordered" evidence="1">
    <location>
        <begin position="1"/>
        <end position="43"/>
    </location>
</feature>
<dbReference type="VEuPathDB" id="TriTrypDB:LpyrH10_30_0430"/>
<dbReference type="GeneID" id="26909565"/>
<dbReference type="EMBL" id="LGTL01000030">
    <property type="protein sequence ID" value="KPA74285.1"/>
    <property type="molecule type" value="Genomic_DNA"/>
</dbReference>
<name>A0A0M9FR05_LEPPY</name>
<comment type="caution">
    <text evidence="2">The sequence shown here is derived from an EMBL/GenBank/DDBJ whole genome shotgun (WGS) entry which is preliminary data.</text>
</comment>
<keyword evidence="3" id="KW-1185">Reference proteome</keyword>
<feature type="compositionally biased region" description="Polar residues" evidence="1">
    <location>
        <begin position="23"/>
        <end position="35"/>
    </location>
</feature>
<proteinExistence type="predicted"/>
<dbReference type="OMA" id="CARWLCY"/>
<feature type="compositionally biased region" description="Low complexity" evidence="1">
    <location>
        <begin position="1"/>
        <end position="22"/>
    </location>
</feature>
<gene>
    <name evidence="2" type="ORF">ABB37_09282</name>
</gene>
<accession>A0A0M9FR05</accession>
<reference evidence="2 3" key="1">
    <citation type="submission" date="2015-07" db="EMBL/GenBank/DDBJ databases">
        <title>High-quality genome of monoxenous trypanosomatid Leptomonas pyrrhocoris.</title>
        <authorList>
            <person name="Flegontov P."/>
            <person name="Butenko A."/>
            <person name="Firsov S."/>
            <person name="Vlcek C."/>
            <person name="Logacheva M.D."/>
            <person name="Field M."/>
            <person name="Filatov D."/>
            <person name="Flegontova O."/>
            <person name="Gerasimov E."/>
            <person name="Jackson A.P."/>
            <person name="Kelly S."/>
            <person name="Opperdoes F."/>
            <person name="O'Reilly A."/>
            <person name="Votypka J."/>
            <person name="Yurchenko V."/>
            <person name="Lukes J."/>
        </authorList>
    </citation>
    <scope>NUCLEOTIDE SEQUENCE [LARGE SCALE GENOMIC DNA]</scope>
    <source>
        <strain evidence="2">H10</strain>
    </source>
</reference>
<evidence type="ECO:0000313" key="3">
    <source>
        <dbReference type="Proteomes" id="UP000037923"/>
    </source>
</evidence>
<feature type="region of interest" description="Disordered" evidence="1">
    <location>
        <begin position="87"/>
        <end position="141"/>
    </location>
</feature>
<sequence length="309" mass="32704">MRSPKSSPASSPASSAHSTASPDTQPASPANATLNERQRRLAREQQQMIEQLISAGLAQVADLVQFGFTEAEINAAGLSFPSPHLRAEAEEQEQEQEERARAEQAATAALHTDDRRAKARKRGWHDEPNTPTSTPATARAAALSHGDLTDVRTTAKAVDGALPPSTVCHSPATAPSSFSSPPKAVALSEQLRASAVRSAGVVDQHRQQRQATGHDTRGCLAEECARTLRYEAEDEDGESACATAPVVVAAAQPTRVAGNTALAFSGLDVAVAKEIAQMLQAPVDDAAQAEQHRMQAYLESREDGGTPYM</sequence>
<organism evidence="2 3">
    <name type="scientific">Leptomonas pyrrhocoris</name>
    <name type="common">Firebug parasite</name>
    <dbReference type="NCBI Taxonomy" id="157538"/>
    <lineage>
        <taxon>Eukaryota</taxon>
        <taxon>Discoba</taxon>
        <taxon>Euglenozoa</taxon>
        <taxon>Kinetoplastea</taxon>
        <taxon>Metakinetoplastina</taxon>
        <taxon>Trypanosomatida</taxon>
        <taxon>Trypanosomatidae</taxon>
        <taxon>Leishmaniinae</taxon>
        <taxon>Leptomonas</taxon>
    </lineage>
</organism>
<dbReference type="OrthoDB" id="266482at2759"/>